<dbReference type="Proteomes" id="UP001353858">
    <property type="component" value="Unassembled WGS sequence"/>
</dbReference>
<evidence type="ECO:0000256" key="2">
    <source>
        <dbReference type="ARBA" id="ARBA00022759"/>
    </source>
</evidence>
<evidence type="ECO:0000313" key="6">
    <source>
        <dbReference type="EMBL" id="KAK4882859.1"/>
    </source>
</evidence>
<dbReference type="Pfam" id="PF01771">
    <property type="entry name" value="Viral_alk_exo"/>
    <property type="match status" value="1"/>
</dbReference>
<reference evidence="7" key="1">
    <citation type="submission" date="2023-01" db="EMBL/GenBank/DDBJ databases">
        <title>Key to firefly adult light organ development and bioluminescence: homeobox transcription factors regulate luciferase expression and transportation to peroxisome.</title>
        <authorList>
            <person name="Fu X."/>
        </authorList>
    </citation>
    <scope>NUCLEOTIDE SEQUENCE [LARGE SCALE GENOMIC DNA]</scope>
</reference>
<keyword evidence="2" id="KW-0255">Endonuclease</keyword>
<gene>
    <name evidence="6" type="ORF">RN001_006178</name>
</gene>
<dbReference type="PANTHER" id="PTHR46609">
    <property type="entry name" value="EXONUCLEASE, PHAGE-TYPE/RECB, C-TERMINAL DOMAIN-CONTAINING PROTEIN"/>
    <property type="match status" value="1"/>
</dbReference>
<name>A0AAN7Q1G3_9COLE</name>
<evidence type="ECO:0000313" key="7">
    <source>
        <dbReference type="Proteomes" id="UP001353858"/>
    </source>
</evidence>
<dbReference type="InterPro" id="IPR051703">
    <property type="entry name" value="NF-kappa-B_Signaling_Reg"/>
</dbReference>
<dbReference type="SUPFAM" id="SSF52980">
    <property type="entry name" value="Restriction endonuclease-like"/>
    <property type="match status" value="1"/>
</dbReference>
<evidence type="ECO:0000256" key="1">
    <source>
        <dbReference type="ARBA" id="ARBA00022722"/>
    </source>
</evidence>
<dbReference type="GO" id="GO:0004527">
    <property type="term" value="F:exonuclease activity"/>
    <property type="evidence" value="ECO:0007669"/>
    <property type="project" value="UniProtKB-KW"/>
</dbReference>
<dbReference type="InterPro" id="IPR034720">
    <property type="entry name" value="Viral_alk_exo"/>
</dbReference>
<evidence type="ECO:0000259" key="5">
    <source>
        <dbReference type="Pfam" id="PF09588"/>
    </source>
</evidence>
<dbReference type="PANTHER" id="PTHR46609:SF8">
    <property type="entry name" value="YQAJ VIRAL RECOMBINASE DOMAIN-CONTAINING PROTEIN"/>
    <property type="match status" value="1"/>
</dbReference>
<dbReference type="InterPro" id="IPR019080">
    <property type="entry name" value="YqaJ_viral_recombinase"/>
</dbReference>
<evidence type="ECO:0000256" key="3">
    <source>
        <dbReference type="ARBA" id="ARBA00022801"/>
    </source>
</evidence>
<keyword evidence="7" id="KW-1185">Reference proteome</keyword>
<dbReference type="Pfam" id="PF09588">
    <property type="entry name" value="YqaJ"/>
    <property type="match status" value="1"/>
</dbReference>
<sequence>MSLVSKFTGGKRVNFSKGVSYGTRAQGAALSHFYGPSWHLKTWSKLHGKPVGIFTQKVCRKKQKKYAQIKPKKLMKKGGPDEHYGPDACPSDDMLEEDFKNASLAFLQKQQQSVDTHKKWCSIEVATRGQHTNQLWRSMRKNLLTASNFGAVIKRRISTPCHNLVKRLLYATAIEMYETKTHNSVQKCGLFVDIKNPFLAASPDGLIGNDGLVEIKCLPSIGDSKMRDIEHKNLCFEVINETIRLKRNHSYYYQVQGQLNISQRQFCDFVMYSNNDFFVERILVDKNLWTEHMLPKLIYFYKECILPEIIDGRIPRNLKAREPVRVD</sequence>
<evidence type="ECO:0000256" key="4">
    <source>
        <dbReference type="ARBA" id="ARBA00022839"/>
    </source>
</evidence>
<dbReference type="Gene3D" id="3.90.320.10">
    <property type="match status" value="1"/>
</dbReference>
<dbReference type="GO" id="GO:0004519">
    <property type="term" value="F:endonuclease activity"/>
    <property type="evidence" value="ECO:0007669"/>
    <property type="project" value="UniProtKB-KW"/>
</dbReference>
<dbReference type="AlphaFoldDB" id="A0AAN7Q1G3"/>
<feature type="domain" description="YqaJ viral recombinase" evidence="5">
    <location>
        <begin position="173"/>
        <end position="264"/>
    </location>
</feature>
<organism evidence="6 7">
    <name type="scientific">Aquatica leii</name>
    <dbReference type="NCBI Taxonomy" id="1421715"/>
    <lineage>
        <taxon>Eukaryota</taxon>
        <taxon>Metazoa</taxon>
        <taxon>Ecdysozoa</taxon>
        <taxon>Arthropoda</taxon>
        <taxon>Hexapoda</taxon>
        <taxon>Insecta</taxon>
        <taxon>Pterygota</taxon>
        <taxon>Neoptera</taxon>
        <taxon>Endopterygota</taxon>
        <taxon>Coleoptera</taxon>
        <taxon>Polyphaga</taxon>
        <taxon>Elateriformia</taxon>
        <taxon>Elateroidea</taxon>
        <taxon>Lampyridae</taxon>
        <taxon>Luciolinae</taxon>
        <taxon>Aquatica</taxon>
    </lineage>
</organism>
<accession>A0AAN7Q1G3</accession>
<keyword evidence="3" id="KW-0378">Hydrolase</keyword>
<comment type="caution">
    <text evidence="6">The sequence shown here is derived from an EMBL/GenBank/DDBJ whole genome shotgun (WGS) entry which is preliminary data.</text>
</comment>
<dbReference type="InterPro" id="IPR011604">
    <property type="entry name" value="PDDEXK-like_dom_sf"/>
</dbReference>
<dbReference type="EMBL" id="JARPUR010000002">
    <property type="protein sequence ID" value="KAK4882859.1"/>
    <property type="molecule type" value="Genomic_DNA"/>
</dbReference>
<protein>
    <recommendedName>
        <fullName evidence="5">YqaJ viral recombinase domain-containing protein</fullName>
    </recommendedName>
</protein>
<dbReference type="InterPro" id="IPR011335">
    <property type="entry name" value="Restrct_endonuc-II-like"/>
</dbReference>
<keyword evidence="4" id="KW-0269">Exonuclease</keyword>
<dbReference type="GO" id="GO:0006281">
    <property type="term" value="P:DNA repair"/>
    <property type="evidence" value="ECO:0007669"/>
    <property type="project" value="UniProtKB-ARBA"/>
</dbReference>
<proteinExistence type="predicted"/>
<keyword evidence="1" id="KW-0540">Nuclease</keyword>
<dbReference type="CDD" id="cd22343">
    <property type="entry name" value="PDDEXK_lambda_exonuclease-like"/>
    <property type="match status" value="1"/>
</dbReference>